<organism evidence="2 3">
    <name type="scientific">Legionella qingyii</name>
    <dbReference type="NCBI Taxonomy" id="2184757"/>
    <lineage>
        <taxon>Bacteria</taxon>
        <taxon>Pseudomonadati</taxon>
        <taxon>Pseudomonadota</taxon>
        <taxon>Gammaproteobacteria</taxon>
        <taxon>Legionellales</taxon>
        <taxon>Legionellaceae</taxon>
        <taxon>Legionella</taxon>
    </lineage>
</organism>
<dbReference type="Proteomes" id="UP000247152">
    <property type="component" value="Unassembled WGS sequence"/>
</dbReference>
<keyword evidence="1" id="KW-1133">Transmembrane helix</keyword>
<reference evidence="2 3" key="1">
    <citation type="submission" date="2018-05" db="EMBL/GenBank/DDBJ databases">
        <title>Legionella qingyii sp.nov., whole genome shotgun sequence.</title>
        <authorList>
            <person name="Wu H."/>
            <person name="Zhu Q."/>
            <person name="Hu C."/>
        </authorList>
    </citation>
    <scope>NUCLEOTIDE SEQUENCE [LARGE SCALE GENOMIC DNA]</scope>
    <source>
        <strain evidence="2 3">HEB18</strain>
    </source>
</reference>
<evidence type="ECO:0000313" key="3">
    <source>
        <dbReference type="Proteomes" id="UP000247152"/>
    </source>
</evidence>
<keyword evidence="1" id="KW-0812">Transmembrane</keyword>
<evidence type="ECO:0000256" key="1">
    <source>
        <dbReference type="SAM" id="Phobius"/>
    </source>
</evidence>
<feature type="transmembrane region" description="Helical" evidence="1">
    <location>
        <begin position="36"/>
        <end position="52"/>
    </location>
</feature>
<dbReference type="EMBL" id="QHJG01000011">
    <property type="protein sequence ID" value="PWY56143.1"/>
    <property type="molecule type" value="Genomic_DNA"/>
</dbReference>
<keyword evidence="1" id="KW-0472">Membrane</keyword>
<name>A0A317U260_9GAMM</name>
<proteinExistence type="predicted"/>
<gene>
    <name evidence="2" type="ORF">DGG96_08345</name>
</gene>
<evidence type="ECO:0000313" key="2">
    <source>
        <dbReference type="EMBL" id="PWY56143.1"/>
    </source>
</evidence>
<sequence>MVATILTGAKILDFGYFVPTSLYVVTHTTSHAMGNYWDFVIIYFGMFIYYSANKDIHSGQHLTSGEVGDIFDAVSVIFVFYNYYGGINEAG</sequence>
<protein>
    <submittedName>
        <fullName evidence="2">Uncharacterized protein</fullName>
    </submittedName>
</protein>
<dbReference type="AlphaFoldDB" id="A0A317U260"/>
<comment type="caution">
    <text evidence="2">The sequence shown here is derived from an EMBL/GenBank/DDBJ whole genome shotgun (WGS) entry which is preliminary data.</text>
</comment>
<accession>A0A317U260</accession>